<keyword evidence="5 7" id="KW-0378">Hydrolase</keyword>
<evidence type="ECO:0000256" key="4">
    <source>
        <dbReference type="ARBA" id="ARBA00022759"/>
    </source>
</evidence>
<dbReference type="InterPro" id="IPR000100">
    <property type="entry name" value="RNase_P"/>
</dbReference>
<comment type="subunit">
    <text evidence="7">Consists of a catalytic RNA component (M1 or rnpB) and a protein subunit.</text>
</comment>
<protein>
    <recommendedName>
        <fullName evidence="7 8">Ribonuclease P protein component</fullName>
        <shortName evidence="7">RNase P protein</shortName>
        <shortName evidence="7">RNaseP protein</shortName>
        <ecNumber evidence="7 8">3.1.26.5</ecNumber>
    </recommendedName>
    <alternativeName>
        <fullName evidence="7">Protein C5</fullName>
    </alternativeName>
</protein>
<organism evidence="9 10">
    <name type="scientific">Candidatus Termititenax persephonae</name>
    <dbReference type="NCBI Taxonomy" id="2218525"/>
    <lineage>
        <taxon>Bacteria</taxon>
        <taxon>Bacillati</taxon>
        <taxon>Candidatus Margulisiibacteriota</taxon>
        <taxon>Candidatus Termititenacia</taxon>
        <taxon>Candidatus Termititenacales</taxon>
        <taxon>Candidatus Termititenacaceae</taxon>
        <taxon>Candidatus Termititenax</taxon>
    </lineage>
</organism>
<sequence length="109" mass="12069">MFGTLTRQADFAAVYAQGRKRVGKSFVLFYLPHAESRYAVVASKKAIGNAVRRNRAKRLLRELLRAVGGAGQGIWAGHLLLVARAGILQNDFTETRGELERCLKKLLSV</sequence>
<name>A0A388TK30_9BACT</name>
<comment type="function">
    <text evidence="1 7">RNaseP catalyzes the removal of the 5'-leader sequence from pre-tRNA to produce the mature 5'-terminus. It can also cleave other RNA substrates such as 4.5S RNA. The protein component plays an auxiliary but essential role in vivo by binding to the 5'-leader sequence and broadening the substrate specificity of the ribozyme.</text>
</comment>
<dbReference type="InterPro" id="IPR020568">
    <property type="entry name" value="Ribosomal_Su5_D2-typ_SF"/>
</dbReference>
<evidence type="ECO:0000256" key="2">
    <source>
        <dbReference type="ARBA" id="ARBA00022694"/>
    </source>
</evidence>
<evidence type="ECO:0000256" key="6">
    <source>
        <dbReference type="ARBA" id="ARBA00022884"/>
    </source>
</evidence>
<dbReference type="Pfam" id="PF00825">
    <property type="entry name" value="Ribonuclease_P"/>
    <property type="match status" value="1"/>
</dbReference>
<evidence type="ECO:0000256" key="7">
    <source>
        <dbReference type="HAMAP-Rule" id="MF_00227"/>
    </source>
</evidence>
<dbReference type="Gene3D" id="3.30.230.10">
    <property type="match status" value="1"/>
</dbReference>
<keyword evidence="10" id="KW-1185">Reference proteome</keyword>
<keyword evidence="3 7" id="KW-0540">Nuclease</keyword>
<comment type="similarity">
    <text evidence="7">Belongs to the RnpA family.</text>
</comment>
<dbReference type="InterPro" id="IPR020539">
    <property type="entry name" value="RNase_P_CS"/>
</dbReference>
<proteinExistence type="inferred from homology"/>
<dbReference type="SUPFAM" id="SSF54211">
    <property type="entry name" value="Ribosomal protein S5 domain 2-like"/>
    <property type="match status" value="1"/>
</dbReference>
<keyword evidence="2 7" id="KW-0819">tRNA processing</keyword>
<dbReference type="EC" id="3.1.26.5" evidence="7 8"/>
<dbReference type="EMBL" id="BGZO01000056">
    <property type="protein sequence ID" value="GBR76848.1"/>
    <property type="molecule type" value="Genomic_DNA"/>
</dbReference>
<evidence type="ECO:0000256" key="5">
    <source>
        <dbReference type="ARBA" id="ARBA00022801"/>
    </source>
</evidence>
<dbReference type="GO" id="GO:0000049">
    <property type="term" value="F:tRNA binding"/>
    <property type="evidence" value="ECO:0007669"/>
    <property type="project" value="UniProtKB-UniRule"/>
</dbReference>
<dbReference type="PROSITE" id="PS00648">
    <property type="entry name" value="RIBONUCLEASE_P"/>
    <property type="match status" value="1"/>
</dbReference>
<dbReference type="GO" id="GO:0001682">
    <property type="term" value="P:tRNA 5'-leader removal"/>
    <property type="evidence" value="ECO:0007669"/>
    <property type="project" value="UniProtKB-UniRule"/>
</dbReference>
<dbReference type="AlphaFoldDB" id="A0A388TK30"/>
<dbReference type="PANTHER" id="PTHR33992:SF1">
    <property type="entry name" value="RIBONUCLEASE P PROTEIN COMPONENT"/>
    <property type="match status" value="1"/>
</dbReference>
<comment type="catalytic activity">
    <reaction evidence="7">
        <text>Endonucleolytic cleavage of RNA, removing 5'-extranucleotides from tRNA precursor.</text>
        <dbReference type="EC" id="3.1.26.5"/>
    </reaction>
</comment>
<dbReference type="GO" id="GO:0004526">
    <property type="term" value="F:ribonuclease P activity"/>
    <property type="evidence" value="ECO:0007669"/>
    <property type="project" value="UniProtKB-UniRule"/>
</dbReference>
<keyword evidence="6 7" id="KW-0694">RNA-binding</keyword>
<dbReference type="GO" id="GO:0030677">
    <property type="term" value="C:ribonuclease P complex"/>
    <property type="evidence" value="ECO:0007669"/>
    <property type="project" value="TreeGrafter"/>
</dbReference>
<dbReference type="HAMAP" id="MF_00227">
    <property type="entry name" value="RNase_P"/>
    <property type="match status" value="1"/>
</dbReference>
<dbReference type="NCBIfam" id="TIGR00188">
    <property type="entry name" value="rnpA"/>
    <property type="match status" value="1"/>
</dbReference>
<keyword evidence="4 7" id="KW-0255">Endonuclease</keyword>
<evidence type="ECO:0000313" key="10">
    <source>
        <dbReference type="Proteomes" id="UP000275925"/>
    </source>
</evidence>
<accession>A0A388TK30</accession>
<evidence type="ECO:0000256" key="8">
    <source>
        <dbReference type="NCBIfam" id="TIGR00188"/>
    </source>
</evidence>
<comment type="caution">
    <text evidence="9">The sequence shown here is derived from an EMBL/GenBank/DDBJ whole genome shotgun (WGS) entry which is preliminary data.</text>
</comment>
<dbReference type="PANTHER" id="PTHR33992">
    <property type="entry name" value="RIBONUCLEASE P PROTEIN COMPONENT"/>
    <property type="match status" value="1"/>
</dbReference>
<evidence type="ECO:0000256" key="3">
    <source>
        <dbReference type="ARBA" id="ARBA00022722"/>
    </source>
</evidence>
<evidence type="ECO:0000256" key="1">
    <source>
        <dbReference type="ARBA" id="ARBA00002663"/>
    </source>
</evidence>
<reference evidence="9 10" key="1">
    <citation type="journal article" date="2019" name="ISME J.">
        <title>Genome analyses of uncultured TG2/ZB3 bacteria in 'Margulisbacteria' specifically attached to ectosymbiotic spirochetes of protists in the termite gut.</title>
        <authorList>
            <person name="Utami Y.D."/>
            <person name="Kuwahara H."/>
            <person name="Igai K."/>
            <person name="Murakami T."/>
            <person name="Sugaya K."/>
            <person name="Morikawa T."/>
            <person name="Nagura Y."/>
            <person name="Yuki M."/>
            <person name="Deevong P."/>
            <person name="Inoue T."/>
            <person name="Kihara K."/>
            <person name="Lo N."/>
            <person name="Yamada A."/>
            <person name="Ohkuma M."/>
            <person name="Hongoh Y."/>
        </authorList>
    </citation>
    <scope>NUCLEOTIDE SEQUENCE [LARGE SCALE GENOMIC DNA]</scope>
    <source>
        <strain evidence="9">NkOx7-02</strain>
    </source>
</reference>
<gene>
    <name evidence="7 9" type="primary">rnpA</name>
    <name evidence="9" type="ORF">NO2_1336</name>
</gene>
<evidence type="ECO:0000313" key="9">
    <source>
        <dbReference type="EMBL" id="GBR76848.1"/>
    </source>
</evidence>
<dbReference type="Proteomes" id="UP000275925">
    <property type="component" value="Unassembled WGS sequence"/>
</dbReference>
<dbReference type="InterPro" id="IPR014721">
    <property type="entry name" value="Ribsml_uS5_D2-typ_fold_subgr"/>
</dbReference>
<dbReference type="GO" id="GO:0042781">
    <property type="term" value="F:3'-tRNA processing endoribonuclease activity"/>
    <property type="evidence" value="ECO:0007669"/>
    <property type="project" value="TreeGrafter"/>
</dbReference>